<dbReference type="EMBL" id="UOFL01000111">
    <property type="protein sequence ID" value="VAW76654.1"/>
    <property type="molecule type" value="Genomic_DNA"/>
</dbReference>
<feature type="domain" description="Histidine kinase" evidence="9">
    <location>
        <begin position="217"/>
        <end position="416"/>
    </location>
</feature>
<protein>
    <recommendedName>
        <fullName evidence="2">histidine kinase</fullName>
        <ecNumber evidence="2">2.7.13.3</ecNumber>
    </recommendedName>
</protein>
<dbReference type="Pfam" id="PF02518">
    <property type="entry name" value="HATPase_c"/>
    <property type="match status" value="1"/>
</dbReference>
<evidence type="ECO:0000256" key="7">
    <source>
        <dbReference type="ARBA" id="ARBA00022989"/>
    </source>
</evidence>
<organism evidence="10">
    <name type="scientific">hydrothermal vent metagenome</name>
    <dbReference type="NCBI Taxonomy" id="652676"/>
    <lineage>
        <taxon>unclassified sequences</taxon>
        <taxon>metagenomes</taxon>
        <taxon>ecological metagenomes</taxon>
    </lineage>
</organism>
<dbReference type="EC" id="2.7.13.3" evidence="2"/>
<feature type="transmembrane region" description="Helical" evidence="8">
    <location>
        <begin position="12"/>
        <end position="32"/>
    </location>
</feature>
<dbReference type="PANTHER" id="PTHR45436:SF16">
    <property type="entry name" value="HISTIDINE KINASE"/>
    <property type="match status" value="1"/>
</dbReference>
<evidence type="ECO:0000256" key="8">
    <source>
        <dbReference type="SAM" id="Phobius"/>
    </source>
</evidence>
<dbReference type="AlphaFoldDB" id="A0A3B0Z5P3"/>
<keyword evidence="5 8" id="KW-0812">Transmembrane</keyword>
<dbReference type="InterPro" id="IPR003594">
    <property type="entry name" value="HATPase_dom"/>
</dbReference>
<dbReference type="SUPFAM" id="SSF47384">
    <property type="entry name" value="Homodimeric domain of signal transducing histidine kinase"/>
    <property type="match status" value="1"/>
</dbReference>
<dbReference type="InterPro" id="IPR036890">
    <property type="entry name" value="HATPase_C_sf"/>
</dbReference>
<evidence type="ECO:0000256" key="5">
    <source>
        <dbReference type="ARBA" id="ARBA00022692"/>
    </source>
</evidence>
<dbReference type="InterPro" id="IPR050428">
    <property type="entry name" value="TCS_sensor_his_kinase"/>
</dbReference>
<evidence type="ECO:0000313" key="10">
    <source>
        <dbReference type="EMBL" id="VAW76654.1"/>
    </source>
</evidence>
<comment type="catalytic activity">
    <reaction evidence="1">
        <text>ATP + protein L-histidine = ADP + protein N-phospho-L-histidine.</text>
        <dbReference type="EC" id="2.7.13.3"/>
    </reaction>
</comment>
<keyword evidence="6" id="KW-0418">Kinase</keyword>
<dbReference type="InterPro" id="IPR036097">
    <property type="entry name" value="HisK_dim/P_sf"/>
</dbReference>
<gene>
    <name evidence="10" type="ORF">MNBD_GAMMA12-1394</name>
</gene>
<keyword evidence="7 8" id="KW-1133">Transmembrane helix</keyword>
<dbReference type="GO" id="GO:0005886">
    <property type="term" value="C:plasma membrane"/>
    <property type="evidence" value="ECO:0007669"/>
    <property type="project" value="TreeGrafter"/>
</dbReference>
<dbReference type="PANTHER" id="PTHR45436">
    <property type="entry name" value="SENSOR HISTIDINE KINASE YKOH"/>
    <property type="match status" value="1"/>
</dbReference>
<evidence type="ECO:0000256" key="3">
    <source>
        <dbReference type="ARBA" id="ARBA00022553"/>
    </source>
</evidence>
<evidence type="ECO:0000256" key="4">
    <source>
        <dbReference type="ARBA" id="ARBA00022679"/>
    </source>
</evidence>
<keyword evidence="3" id="KW-0597">Phosphoprotein</keyword>
<proteinExistence type="predicted"/>
<feature type="transmembrane region" description="Helical" evidence="8">
    <location>
        <begin position="135"/>
        <end position="153"/>
    </location>
</feature>
<keyword evidence="4" id="KW-0808">Transferase</keyword>
<dbReference type="Gene3D" id="1.10.287.130">
    <property type="match status" value="1"/>
</dbReference>
<dbReference type="Gene3D" id="3.30.565.10">
    <property type="entry name" value="Histidine kinase-like ATPase, C-terminal domain"/>
    <property type="match status" value="1"/>
</dbReference>
<reference evidence="10" key="1">
    <citation type="submission" date="2018-06" db="EMBL/GenBank/DDBJ databases">
        <authorList>
            <person name="Zhirakovskaya E."/>
        </authorList>
    </citation>
    <scope>NUCLEOTIDE SEQUENCE</scope>
</reference>
<keyword evidence="8" id="KW-0472">Membrane</keyword>
<evidence type="ECO:0000256" key="1">
    <source>
        <dbReference type="ARBA" id="ARBA00000085"/>
    </source>
</evidence>
<evidence type="ECO:0000256" key="6">
    <source>
        <dbReference type="ARBA" id="ARBA00022777"/>
    </source>
</evidence>
<accession>A0A3B0Z5P3</accession>
<name>A0A3B0Z5P3_9ZZZZ</name>
<evidence type="ECO:0000256" key="2">
    <source>
        <dbReference type="ARBA" id="ARBA00012438"/>
    </source>
</evidence>
<dbReference type="GO" id="GO:0000155">
    <property type="term" value="F:phosphorelay sensor kinase activity"/>
    <property type="evidence" value="ECO:0007669"/>
    <property type="project" value="InterPro"/>
</dbReference>
<dbReference type="Gene3D" id="6.10.340.10">
    <property type="match status" value="1"/>
</dbReference>
<dbReference type="Pfam" id="PF00512">
    <property type="entry name" value="HisKA"/>
    <property type="match status" value="1"/>
</dbReference>
<dbReference type="InterPro" id="IPR005467">
    <property type="entry name" value="His_kinase_dom"/>
</dbReference>
<sequence>MSTSAKKHIYFQFLKLSLLIVVPFIVLVHQIFESIEDNMLKTEVQKESEHYKSIVHAEPRTWTTASAISAFVPKHIKNYPKLPSIFKNIPIPFSGEVKIKGVQYWIIIHVLKSGDLYIAKDISSFESMEKMVNQWLIVLGIVFILLGFVIAWLSSKRIFTPLNELAEEISAINPERYHSRVSANQRDWELKLIATQFNTYLDAMESYINREKALVSMASHELRTPVAIISGALDVLDGRDTLSAKDKKTINRIRVAVKEMDENVVAILTIARNGKQQQSSETIIISHLFKSIRQDLIEEQVTYLNRVEIIESQVDHKIFCVKALVKILIKNLIQNSLQHTSETVVLQQTEEGFIISDEGCGLPDHALKQLTSGKGCSIDQGAGLGLFIVTLISEQLNWRISIDEQCHGTLILVSLK</sequence>
<dbReference type="CDD" id="cd00082">
    <property type="entry name" value="HisKA"/>
    <property type="match status" value="1"/>
</dbReference>
<dbReference type="SUPFAM" id="SSF55874">
    <property type="entry name" value="ATPase domain of HSP90 chaperone/DNA topoisomerase II/histidine kinase"/>
    <property type="match status" value="1"/>
</dbReference>
<dbReference type="SMART" id="SM00388">
    <property type="entry name" value="HisKA"/>
    <property type="match status" value="1"/>
</dbReference>
<dbReference type="InterPro" id="IPR003661">
    <property type="entry name" value="HisK_dim/P_dom"/>
</dbReference>
<dbReference type="SMART" id="SM00387">
    <property type="entry name" value="HATPase_c"/>
    <property type="match status" value="1"/>
</dbReference>
<evidence type="ECO:0000259" key="9">
    <source>
        <dbReference type="PROSITE" id="PS50109"/>
    </source>
</evidence>
<dbReference type="PROSITE" id="PS50109">
    <property type="entry name" value="HIS_KIN"/>
    <property type="match status" value="1"/>
</dbReference>